<protein>
    <submittedName>
        <fullName evidence="1">Uncharacterized protein</fullName>
    </submittedName>
</protein>
<sequence>MCIVVPRFLAAVPVRFIANNRTHPEGSRKRAFQRRRLHSHYADEGEGSLDSDFLNQSYSVVALDQLTKTGMTFISQNTSEVGRFSYTALSIALASGMALLAVATSMTDISASLFIAGFRQKKKDDELDVKIRNMLRKEMIPISSQEMREIKDHEMLMANEFDFGAASAKNLLHRLKHTNKKQEEFIKIRKRMPNKAMNAQHAQHAQQQQQQQQQQEVRSTDLVSVAAVQKWKKSILSSTINALEIVSTYEGLEATTISHHLTAKVTVLRAPPPPRTLCRPRI</sequence>
<organism evidence="1 2">
    <name type="scientific">Cymbomonas tetramitiformis</name>
    <dbReference type="NCBI Taxonomy" id="36881"/>
    <lineage>
        <taxon>Eukaryota</taxon>
        <taxon>Viridiplantae</taxon>
        <taxon>Chlorophyta</taxon>
        <taxon>Pyramimonadophyceae</taxon>
        <taxon>Pyramimonadales</taxon>
        <taxon>Pyramimonadaceae</taxon>
        <taxon>Cymbomonas</taxon>
    </lineage>
</organism>
<evidence type="ECO:0000313" key="1">
    <source>
        <dbReference type="EMBL" id="KAK3278564.1"/>
    </source>
</evidence>
<name>A0AAE0GI03_9CHLO</name>
<proteinExistence type="predicted"/>
<dbReference type="Proteomes" id="UP001190700">
    <property type="component" value="Unassembled WGS sequence"/>
</dbReference>
<comment type="caution">
    <text evidence="1">The sequence shown here is derived from an EMBL/GenBank/DDBJ whole genome shotgun (WGS) entry which is preliminary data.</text>
</comment>
<dbReference type="AlphaFoldDB" id="A0AAE0GI03"/>
<accession>A0AAE0GI03</accession>
<gene>
    <name evidence="1" type="ORF">CYMTET_13504</name>
</gene>
<reference evidence="1 2" key="1">
    <citation type="journal article" date="2015" name="Genome Biol. Evol.">
        <title>Comparative Genomics of a Bacterivorous Green Alga Reveals Evolutionary Causalities and Consequences of Phago-Mixotrophic Mode of Nutrition.</title>
        <authorList>
            <person name="Burns J.A."/>
            <person name="Paasch A."/>
            <person name="Narechania A."/>
            <person name="Kim E."/>
        </authorList>
    </citation>
    <scope>NUCLEOTIDE SEQUENCE [LARGE SCALE GENOMIC DNA]</scope>
    <source>
        <strain evidence="1 2">PLY_AMNH</strain>
    </source>
</reference>
<evidence type="ECO:0000313" key="2">
    <source>
        <dbReference type="Proteomes" id="UP001190700"/>
    </source>
</evidence>
<dbReference type="EMBL" id="LGRX02005378">
    <property type="protein sequence ID" value="KAK3278564.1"/>
    <property type="molecule type" value="Genomic_DNA"/>
</dbReference>
<keyword evidence="2" id="KW-1185">Reference proteome</keyword>